<dbReference type="OrthoDB" id="206700at2759"/>
<dbReference type="AlphaFoldDB" id="A0A0L1J7X2"/>
<dbReference type="GO" id="GO:0005789">
    <property type="term" value="C:endoplasmic reticulum membrane"/>
    <property type="evidence" value="ECO:0007669"/>
    <property type="project" value="TreeGrafter"/>
</dbReference>
<dbReference type="InterPro" id="IPR035969">
    <property type="entry name" value="Rab-GAP_TBC_sf"/>
</dbReference>
<dbReference type="FunFam" id="1.10.472.80:FF:000060">
    <property type="entry name" value="TBC domain protein, putative"/>
    <property type="match status" value="1"/>
</dbReference>
<feature type="transmembrane region" description="Helical" evidence="8">
    <location>
        <begin position="582"/>
        <end position="603"/>
    </location>
</feature>
<dbReference type="FunFam" id="1.10.8.1310:FF:000001">
    <property type="entry name" value="TBC1 domain family, member 20"/>
    <property type="match status" value="1"/>
</dbReference>
<dbReference type="RefSeq" id="XP_015408411.1">
    <property type="nucleotide sequence ID" value="XM_015549059.1"/>
</dbReference>
<comment type="subcellular location">
    <subcellularLocation>
        <location evidence="1">Membrane</location>
        <topology evidence="1">Multi-pass membrane protein</topology>
    </subcellularLocation>
</comment>
<dbReference type="Pfam" id="PF04893">
    <property type="entry name" value="Yip1"/>
    <property type="match status" value="1"/>
</dbReference>
<evidence type="ECO:0000313" key="11">
    <source>
        <dbReference type="Proteomes" id="UP000037505"/>
    </source>
</evidence>
<evidence type="ECO:0000256" key="7">
    <source>
        <dbReference type="SAM" id="MobiDB-lite"/>
    </source>
</evidence>
<dbReference type="Proteomes" id="UP000037505">
    <property type="component" value="Unassembled WGS sequence"/>
</dbReference>
<feature type="domain" description="Rab-GAP TBC" evidence="9">
    <location>
        <begin position="76"/>
        <end position="257"/>
    </location>
</feature>
<dbReference type="STRING" id="1509407.A0A0L1J7X2"/>
<evidence type="ECO:0000256" key="6">
    <source>
        <dbReference type="ARBA" id="ARBA00023136"/>
    </source>
</evidence>
<evidence type="ECO:0000256" key="3">
    <source>
        <dbReference type="ARBA" id="ARBA00022468"/>
    </source>
</evidence>
<evidence type="ECO:0000313" key="10">
    <source>
        <dbReference type="EMBL" id="KNG87488.1"/>
    </source>
</evidence>
<dbReference type="EMBL" id="JNOM01000079">
    <property type="protein sequence ID" value="KNG87488.1"/>
    <property type="molecule type" value="Genomic_DNA"/>
</dbReference>
<feature type="compositionally biased region" description="Basic and acidic residues" evidence="7">
    <location>
        <begin position="673"/>
        <end position="698"/>
    </location>
</feature>
<dbReference type="SUPFAM" id="SSF47923">
    <property type="entry name" value="Ypt/Rab-GAP domain of gyp1p"/>
    <property type="match status" value="2"/>
</dbReference>
<dbReference type="PANTHER" id="PTHR20913">
    <property type="entry name" value="TBC1 DOMAIN FAMILY MEMBER 20/GTPASE"/>
    <property type="match status" value="1"/>
</dbReference>
<keyword evidence="6 8" id="KW-0472">Membrane</keyword>
<protein>
    <recommendedName>
        <fullName evidence="9">Rab-GAP TBC domain-containing protein</fullName>
    </recommendedName>
</protein>
<keyword evidence="3" id="KW-0343">GTPase activation</keyword>
<keyword evidence="5 8" id="KW-1133">Transmembrane helix</keyword>
<dbReference type="Gene3D" id="1.10.8.1310">
    <property type="match status" value="1"/>
</dbReference>
<feature type="transmembrane region" description="Helical" evidence="8">
    <location>
        <begin position="642"/>
        <end position="665"/>
    </location>
</feature>
<evidence type="ECO:0000256" key="2">
    <source>
        <dbReference type="ARBA" id="ARBA00010596"/>
    </source>
</evidence>
<dbReference type="InterPro" id="IPR006977">
    <property type="entry name" value="Yip1_dom"/>
</dbReference>
<keyword evidence="4 8" id="KW-0812">Transmembrane</keyword>
<evidence type="ECO:0000259" key="9">
    <source>
        <dbReference type="PROSITE" id="PS50086"/>
    </source>
</evidence>
<dbReference type="GO" id="GO:0005096">
    <property type="term" value="F:GTPase activator activity"/>
    <property type="evidence" value="ECO:0007669"/>
    <property type="project" value="UniProtKB-KW"/>
</dbReference>
<reference evidence="10 11" key="1">
    <citation type="submission" date="2014-06" db="EMBL/GenBank/DDBJ databases">
        <title>The Genome of the Aflatoxigenic Filamentous Fungus Aspergillus nomius.</title>
        <authorList>
            <person name="Moore M.G."/>
            <person name="Shannon B.M."/>
            <person name="Brian M.M."/>
        </authorList>
    </citation>
    <scope>NUCLEOTIDE SEQUENCE [LARGE SCALE GENOMIC DNA]</scope>
    <source>
        <strain evidence="10 11">NRRL 13137</strain>
    </source>
</reference>
<keyword evidence="11" id="KW-1185">Reference proteome</keyword>
<dbReference type="InterPro" id="IPR000195">
    <property type="entry name" value="Rab-GAP-TBC_dom"/>
</dbReference>
<proteinExistence type="inferred from homology"/>
<dbReference type="SMART" id="SM00164">
    <property type="entry name" value="TBC"/>
    <property type="match status" value="1"/>
</dbReference>
<feature type="transmembrane region" description="Helical" evidence="8">
    <location>
        <begin position="514"/>
        <end position="534"/>
    </location>
</feature>
<feature type="transmembrane region" description="Helical" evidence="8">
    <location>
        <begin position="609"/>
        <end position="630"/>
    </location>
</feature>
<feature type="compositionally biased region" description="Basic and acidic residues" evidence="7">
    <location>
        <begin position="1"/>
        <end position="13"/>
    </location>
</feature>
<feature type="region of interest" description="Disordered" evidence="7">
    <location>
        <begin position="670"/>
        <end position="698"/>
    </location>
</feature>
<dbReference type="Gene3D" id="1.10.472.80">
    <property type="entry name" value="Ypt/Rab-GAP domain of gyp1p, domain 3"/>
    <property type="match status" value="1"/>
</dbReference>
<organism evidence="10 11">
    <name type="scientific">Aspergillus nomiae NRRL (strain ATCC 15546 / NRRL 13137 / CBS 260.88 / M93)</name>
    <dbReference type="NCBI Taxonomy" id="1509407"/>
    <lineage>
        <taxon>Eukaryota</taxon>
        <taxon>Fungi</taxon>
        <taxon>Dikarya</taxon>
        <taxon>Ascomycota</taxon>
        <taxon>Pezizomycotina</taxon>
        <taxon>Eurotiomycetes</taxon>
        <taxon>Eurotiomycetidae</taxon>
        <taxon>Eurotiales</taxon>
        <taxon>Aspergillaceae</taxon>
        <taxon>Aspergillus</taxon>
        <taxon>Aspergillus subgen. Circumdati</taxon>
    </lineage>
</organism>
<evidence type="ECO:0000256" key="8">
    <source>
        <dbReference type="SAM" id="Phobius"/>
    </source>
</evidence>
<sequence>MDHRSEFKDKPESEGSETCFETAQDSVSESASQVLERIQNEEAAARIAEKEDKIRRACEMRDLDALVSYATSEGGFLRDDIRRLAWPILLQSDRDHELGDWEDLPPHVDEDQVQLDVNRSFVYYPNCSDEELASKKDELSYLIKKVLRHYPMLCYFQGYHDIVQVLLLVLGGRTAASAVTRLSLFRIRDYMLPSLSPTVKHLQLIPAIMERADPILRRHIADIKPFFALAATLTLYAHDIQEYSDIARLFDFLLAREPVVSIYLFVAIILSRKKELLEIPEDEPEMLHFTLSKLPCPLNLEGLISSAVQLFNDYPPESLPLGAWKKIPQISVLKSTRDIFEKQTTEEAIDLFDRQVRQLRYEERKKKAVGFLWQHRRTIGTVAVTILVGALHIEQPNMANRGYDVIVDADTEGDLGHTDLQEDLEFHPSNFENDQRNAKVQQDSTPFLGGGSSRGRDRSPGGTPSKHTWWSIHYYAQFFDVDTNEVLRRCVAAVYPRSNFLDVLEGNADLYGPFWIATTVVVILFLTGTISQWLSNNDEEHFAYDFTLLSGAAGLVYGYTFVLPIALWGALRWFGSSTADLIECWALYGYSNLIWIAVALVSWSPLTALNWALVGVGFGWTVFFLLRNLYPVLSATDAKASKILLILVVVLHAGFAIAIKILFFAHGSPVSKKNKDDKEKDHDDEKHDDDDKRRMLGM</sequence>
<dbReference type="PANTHER" id="PTHR20913:SF7">
    <property type="entry name" value="RE60063P"/>
    <property type="match status" value="1"/>
</dbReference>
<name>A0A0L1J7X2_ASPN3</name>
<dbReference type="Pfam" id="PF00566">
    <property type="entry name" value="RabGAP-TBC"/>
    <property type="match status" value="1"/>
</dbReference>
<feature type="region of interest" description="Disordered" evidence="7">
    <location>
        <begin position="1"/>
        <end position="34"/>
    </location>
</feature>
<evidence type="ECO:0000256" key="4">
    <source>
        <dbReference type="ARBA" id="ARBA00022692"/>
    </source>
</evidence>
<gene>
    <name evidence="10" type="ORF">ANOM_003802</name>
</gene>
<evidence type="ECO:0000256" key="5">
    <source>
        <dbReference type="ARBA" id="ARBA00022989"/>
    </source>
</evidence>
<dbReference type="PROSITE" id="PS50086">
    <property type="entry name" value="TBC_RABGAP"/>
    <property type="match status" value="1"/>
</dbReference>
<dbReference type="GO" id="GO:0006888">
    <property type="term" value="P:endoplasmic reticulum to Golgi vesicle-mediated transport"/>
    <property type="evidence" value="ECO:0007669"/>
    <property type="project" value="TreeGrafter"/>
</dbReference>
<comment type="similarity">
    <text evidence="2">Belongs to the YIP1 family.</text>
</comment>
<comment type="caution">
    <text evidence="10">The sequence shown here is derived from an EMBL/GenBank/DDBJ whole genome shotgun (WGS) entry which is preliminary data.</text>
</comment>
<dbReference type="InterPro" id="IPR045913">
    <property type="entry name" value="TBC20/Gyp8-like"/>
</dbReference>
<feature type="transmembrane region" description="Helical" evidence="8">
    <location>
        <begin position="546"/>
        <end position="570"/>
    </location>
</feature>
<evidence type="ECO:0000256" key="1">
    <source>
        <dbReference type="ARBA" id="ARBA00004141"/>
    </source>
</evidence>
<dbReference type="GeneID" id="26805606"/>
<feature type="region of interest" description="Disordered" evidence="7">
    <location>
        <begin position="431"/>
        <end position="463"/>
    </location>
</feature>
<accession>A0A0L1J7X2</accession>
<feature type="compositionally biased region" description="Polar residues" evidence="7">
    <location>
        <begin position="19"/>
        <end position="33"/>
    </location>
</feature>